<dbReference type="AlphaFoldDB" id="A0A239L8P2"/>
<comment type="similarity">
    <text evidence="2">Belongs to the type IB topoisomerase family.</text>
</comment>
<dbReference type="InterPro" id="IPR035447">
    <property type="entry name" value="DNA_topo_I_N_sf"/>
</dbReference>
<dbReference type="GO" id="GO:0003677">
    <property type="term" value="F:DNA binding"/>
    <property type="evidence" value="ECO:0007669"/>
    <property type="project" value="UniProtKB-KW"/>
</dbReference>
<proteinExistence type="inferred from homology"/>
<dbReference type="GO" id="GO:0003917">
    <property type="term" value="F:DNA topoisomerase type I (single strand cut, ATP-independent) activity"/>
    <property type="evidence" value="ECO:0007669"/>
    <property type="project" value="UniProtKB-EC"/>
</dbReference>
<evidence type="ECO:0000256" key="3">
    <source>
        <dbReference type="ARBA" id="ARBA00012891"/>
    </source>
</evidence>
<dbReference type="InterPro" id="IPR013500">
    <property type="entry name" value="TopoI_cat_euk"/>
</dbReference>
<dbReference type="GO" id="GO:0006265">
    <property type="term" value="P:DNA topological change"/>
    <property type="evidence" value="ECO:0007669"/>
    <property type="project" value="InterPro"/>
</dbReference>
<evidence type="ECO:0000259" key="7">
    <source>
        <dbReference type="Pfam" id="PF01028"/>
    </source>
</evidence>
<dbReference type="EC" id="5.6.2.1" evidence="3"/>
<evidence type="ECO:0000313" key="9">
    <source>
        <dbReference type="EMBL" id="SNT25894.1"/>
    </source>
</evidence>
<evidence type="ECO:0000256" key="6">
    <source>
        <dbReference type="ARBA" id="ARBA00023235"/>
    </source>
</evidence>
<keyword evidence="10" id="KW-1185">Reference proteome</keyword>
<name>A0A239L8P2_9ACTN</name>
<dbReference type="Pfam" id="PF21338">
    <property type="entry name" value="Top1B_N_bact"/>
    <property type="match status" value="1"/>
</dbReference>
<dbReference type="PROSITE" id="PS52038">
    <property type="entry name" value="TOPO_IB_2"/>
    <property type="match status" value="1"/>
</dbReference>
<comment type="catalytic activity">
    <reaction evidence="1">
        <text>ATP-independent breakage of single-stranded DNA, followed by passage and rejoining.</text>
        <dbReference type="EC" id="5.6.2.1"/>
    </reaction>
</comment>
<evidence type="ECO:0000256" key="5">
    <source>
        <dbReference type="ARBA" id="ARBA00023125"/>
    </source>
</evidence>
<dbReference type="SUPFAM" id="SSF56349">
    <property type="entry name" value="DNA breaking-rejoining enzymes"/>
    <property type="match status" value="1"/>
</dbReference>
<dbReference type="SUPFAM" id="SSF55869">
    <property type="entry name" value="DNA topoisomerase I domain"/>
    <property type="match status" value="1"/>
</dbReference>
<dbReference type="PRINTS" id="PR00416">
    <property type="entry name" value="EUTPISMRASEI"/>
</dbReference>
<evidence type="ECO:0000256" key="1">
    <source>
        <dbReference type="ARBA" id="ARBA00000213"/>
    </source>
</evidence>
<feature type="domain" description="DNA topoisomerase IB N-terminal" evidence="8">
    <location>
        <begin position="21"/>
        <end position="69"/>
    </location>
</feature>
<dbReference type="Gene3D" id="3.30.66.10">
    <property type="entry name" value="DNA topoisomerase I domain"/>
    <property type="match status" value="1"/>
</dbReference>
<dbReference type="InterPro" id="IPR001631">
    <property type="entry name" value="TopoI"/>
</dbReference>
<dbReference type="InterPro" id="IPR049331">
    <property type="entry name" value="Top1B_N_bact"/>
</dbReference>
<evidence type="ECO:0000313" key="10">
    <source>
        <dbReference type="Proteomes" id="UP000198318"/>
    </source>
</evidence>
<dbReference type="OrthoDB" id="9778962at2"/>
<sequence length="340" mass="37788">MELQRSDTGEPGYGRRRAGKGFVFLGLDGRPLQDPIEKERIRSLVIPPAWKDVWICPDPDGHIQAMGTDAAGRRQYLYHEAWREQRDQEKHEHVLELAERLPKVRHTLDEHLSGRGYSRERVLAAAVRLIDLGFFRIGGESYAAENGTFGLATVLREHVTCRRGGEVTFEYPAKGSKDLYRAVAEENVCKVVSGLKRRPGGDPELLAHRTRDGWHDVTTSDINEYIREVTAGDFTAKDFRTWHATVLAAVGLAVSVRADGGDTARRRAIVRVVKEVAAYLGNTPAVARASYIDPRIIECYENGETVAPVLDRLGVEASEGELATQGPVEQAVLDLLRAAR</sequence>
<dbReference type="Proteomes" id="UP000198318">
    <property type="component" value="Unassembled WGS sequence"/>
</dbReference>
<dbReference type="Gene3D" id="3.90.15.10">
    <property type="entry name" value="Topoisomerase I, Chain A, domain 3"/>
    <property type="match status" value="1"/>
</dbReference>
<evidence type="ECO:0000259" key="8">
    <source>
        <dbReference type="Pfam" id="PF21338"/>
    </source>
</evidence>
<organism evidence="9 10">
    <name type="scientific">Actinomadura meyerae</name>
    <dbReference type="NCBI Taxonomy" id="240840"/>
    <lineage>
        <taxon>Bacteria</taxon>
        <taxon>Bacillati</taxon>
        <taxon>Actinomycetota</taxon>
        <taxon>Actinomycetes</taxon>
        <taxon>Streptosporangiales</taxon>
        <taxon>Thermomonosporaceae</taxon>
        <taxon>Actinomadura</taxon>
    </lineage>
</organism>
<gene>
    <name evidence="9" type="ORF">SAMN05443665_102137</name>
</gene>
<dbReference type="Gene3D" id="1.10.132.120">
    <property type="match status" value="1"/>
</dbReference>
<dbReference type="RefSeq" id="WP_089327888.1">
    <property type="nucleotide sequence ID" value="NZ_FZOR01000021.1"/>
</dbReference>
<dbReference type="Pfam" id="PF01028">
    <property type="entry name" value="Topoisom_I"/>
    <property type="match status" value="1"/>
</dbReference>
<evidence type="ECO:0000256" key="4">
    <source>
        <dbReference type="ARBA" id="ARBA00023029"/>
    </source>
</evidence>
<dbReference type="EMBL" id="FZOR01000021">
    <property type="protein sequence ID" value="SNT25894.1"/>
    <property type="molecule type" value="Genomic_DNA"/>
</dbReference>
<feature type="domain" description="DNA topoisomerase I catalytic core eukaryotic-type" evidence="7">
    <location>
        <begin position="81"/>
        <end position="288"/>
    </location>
</feature>
<protein>
    <recommendedName>
        <fullName evidence="3">DNA topoisomerase</fullName>
        <ecNumber evidence="3">5.6.2.1</ecNumber>
    </recommendedName>
</protein>
<keyword evidence="4" id="KW-0799">Topoisomerase</keyword>
<keyword evidence="5" id="KW-0238">DNA-binding</keyword>
<keyword evidence="6 9" id="KW-0413">Isomerase</keyword>
<dbReference type="InterPro" id="IPR011010">
    <property type="entry name" value="DNA_brk_join_enz"/>
</dbReference>
<evidence type="ECO:0000256" key="2">
    <source>
        <dbReference type="ARBA" id="ARBA00006645"/>
    </source>
</evidence>
<dbReference type="InterPro" id="IPR014711">
    <property type="entry name" value="TopoI_cat_a-hlx-sub_euk"/>
</dbReference>
<reference evidence="9 10" key="1">
    <citation type="submission" date="2017-06" db="EMBL/GenBank/DDBJ databases">
        <authorList>
            <person name="Kim H.J."/>
            <person name="Triplett B.A."/>
        </authorList>
    </citation>
    <scope>NUCLEOTIDE SEQUENCE [LARGE SCALE GENOMIC DNA]</scope>
    <source>
        <strain evidence="9 10">DSM 44715</strain>
    </source>
</reference>
<accession>A0A239L8P2</accession>